<accession>A0ABM8K105</accession>
<sequence length="59" mass="6786">MSGKTPAKTAKQIQLFFATMLLLSKEIVIKDIVIKNIVSKKYKNQLTVSGLMENYWRPE</sequence>
<evidence type="ECO:0008006" key="3">
    <source>
        <dbReference type="Google" id="ProtNLM"/>
    </source>
</evidence>
<name>A0ABM8K105_9GAMM</name>
<evidence type="ECO:0000313" key="2">
    <source>
        <dbReference type="Proteomes" id="UP001529514"/>
    </source>
</evidence>
<gene>
    <name evidence="1" type="ORF">TCT1_35780</name>
</gene>
<keyword evidence="2" id="KW-1185">Reference proteome</keyword>
<dbReference type="Proteomes" id="UP001529514">
    <property type="component" value="Chromosome"/>
</dbReference>
<organism evidence="1 2">
    <name type="scientific">Xenorhabdus taiwanensis</name>
    <dbReference type="NCBI Taxonomy" id="3085177"/>
    <lineage>
        <taxon>Bacteria</taxon>
        <taxon>Pseudomonadati</taxon>
        <taxon>Pseudomonadota</taxon>
        <taxon>Gammaproteobacteria</taxon>
        <taxon>Enterobacterales</taxon>
        <taxon>Morganellaceae</taxon>
        <taxon>Xenorhabdus</taxon>
    </lineage>
</organism>
<reference evidence="1 2" key="1">
    <citation type="submission" date="2023-10" db="EMBL/GenBank/DDBJ databases">
        <title>Xenorhabdus taiwanensis sp. nov., a symbiotic bacterium associated with the entomopathogenic nematode Steinernema taiwanensis.</title>
        <authorList>
            <person name="Tseng C.T."/>
            <person name="Shu H.Y."/>
            <person name="Chen M.H."/>
            <person name="Fang Y.J."/>
            <person name="Wu T.L."/>
            <person name="Lin Y.C."/>
            <person name="Huang C.J."/>
        </authorList>
    </citation>
    <scope>NUCLEOTIDE SEQUENCE [LARGE SCALE GENOMIC DNA]</scope>
    <source>
        <strain evidence="1 2">TCT-1</strain>
    </source>
</reference>
<proteinExistence type="predicted"/>
<dbReference type="EMBL" id="AP028978">
    <property type="protein sequence ID" value="BET98657.1"/>
    <property type="molecule type" value="Genomic_DNA"/>
</dbReference>
<protein>
    <recommendedName>
        <fullName evidence="3">Transposase</fullName>
    </recommendedName>
</protein>
<evidence type="ECO:0000313" key="1">
    <source>
        <dbReference type="EMBL" id="BET98657.1"/>
    </source>
</evidence>